<reference evidence="2" key="1">
    <citation type="submission" date="2016-11" db="EMBL/GenBank/DDBJ databases">
        <authorList>
            <person name="Varghese N."/>
            <person name="Submissions S."/>
        </authorList>
    </citation>
    <scope>NUCLEOTIDE SEQUENCE [LARGE SCALE GENOMIC DNA]</scope>
    <source>
        <strain evidence="2">UWOS</strain>
    </source>
</reference>
<keyword evidence="2" id="KW-1185">Reference proteome</keyword>
<organism evidence="1 2">
    <name type="scientific">Fibrobacter intestinalis</name>
    <dbReference type="NCBI Taxonomy" id="28122"/>
    <lineage>
        <taxon>Bacteria</taxon>
        <taxon>Pseudomonadati</taxon>
        <taxon>Fibrobacterota</taxon>
        <taxon>Fibrobacteria</taxon>
        <taxon>Fibrobacterales</taxon>
        <taxon>Fibrobacteraceae</taxon>
        <taxon>Fibrobacter</taxon>
    </lineage>
</organism>
<evidence type="ECO:0000313" key="1">
    <source>
        <dbReference type="EMBL" id="SHK58200.1"/>
    </source>
</evidence>
<dbReference type="AlphaFoldDB" id="A0A1M6TMQ5"/>
<dbReference type="RefSeq" id="WP_143159359.1">
    <property type="nucleotide sequence ID" value="NZ_FRAW01000010.1"/>
</dbReference>
<dbReference type="Proteomes" id="UP000184275">
    <property type="component" value="Unassembled WGS sequence"/>
</dbReference>
<name>A0A1M6TMQ5_9BACT</name>
<proteinExistence type="predicted"/>
<dbReference type="EMBL" id="FRAW01000010">
    <property type="protein sequence ID" value="SHK58200.1"/>
    <property type="molecule type" value="Genomic_DNA"/>
</dbReference>
<evidence type="ECO:0000313" key="2">
    <source>
        <dbReference type="Proteomes" id="UP000184275"/>
    </source>
</evidence>
<gene>
    <name evidence="1" type="ORF">SAMN05720469_11064</name>
</gene>
<accession>A0A1M6TMQ5</accession>
<sequence>MKHFVLLVLITFCLAHTKDAIVPPKFSLVTFAIKQSENNWQKELPLALKTANALVNSFKSNLSSNYPNVTYLSKQYENSQVTKERFEGSETNDYNFVFYNGHGRVNAITMWKESTRVFNTSKSFGGKTYWVMLNSCLVFKNGESNQEPWFNGVHSILGYSSQSIWFSKSYRCGVLNLKTCHRYSYYTERDFASNWIKGKQGIWESFKNAVSKNILKEGGYGVEPKIVYRYGNVDGKFFDPWEETFENSIQKPVFKKAGEYAGIASRWVTMGTPKY</sequence>
<protein>
    <submittedName>
        <fullName evidence="1">Uncharacterized protein</fullName>
    </submittedName>
</protein>